<sequence length="63" mass="6643">VVLLKSGAFSGKIAVIVEIIDHNCAIIDGSTTGAPRQSYPYKHLSLTPLKLSDLPRAAGPQRG</sequence>
<feature type="non-terminal residue" evidence="3">
    <location>
        <position position="1"/>
    </location>
</feature>
<dbReference type="GeneID" id="6083308"/>
<dbReference type="SUPFAM" id="SSF50104">
    <property type="entry name" value="Translation proteins SH3-like domain"/>
    <property type="match status" value="1"/>
</dbReference>
<protein>
    <submittedName>
        <fullName evidence="3">Predicted protein</fullName>
    </submittedName>
</protein>
<dbReference type="GO" id="GO:0003735">
    <property type="term" value="F:structural constituent of ribosome"/>
    <property type="evidence" value="ECO:0007669"/>
    <property type="project" value="InterPro"/>
</dbReference>
<dbReference type="OrthoDB" id="1875589at2759"/>
<dbReference type="CDD" id="cd23702">
    <property type="entry name" value="eL14"/>
    <property type="match status" value="1"/>
</dbReference>
<name>B0DV13_LACBS</name>
<evidence type="ECO:0000256" key="2">
    <source>
        <dbReference type="ARBA" id="ARBA00023274"/>
    </source>
</evidence>
<dbReference type="InterPro" id="IPR014722">
    <property type="entry name" value="Rib_uL2_dom2"/>
</dbReference>
<keyword evidence="2" id="KW-0687">Ribonucleoprotein</keyword>
<dbReference type="STRING" id="486041.B0DV13"/>
<dbReference type="InterPro" id="IPR008991">
    <property type="entry name" value="Translation_prot_SH3-like_sf"/>
</dbReference>
<dbReference type="PANTHER" id="PTHR11127:SF2">
    <property type="entry name" value="LARGE RIBOSOMAL SUBUNIT PROTEIN EL14"/>
    <property type="match status" value="1"/>
</dbReference>
<reference evidence="3 4" key="1">
    <citation type="journal article" date="2008" name="Nature">
        <title>The genome of Laccaria bicolor provides insights into mycorrhizal symbiosis.</title>
        <authorList>
            <person name="Martin F."/>
            <person name="Aerts A."/>
            <person name="Ahren D."/>
            <person name="Brun A."/>
            <person name="Danchin E.G.J."/>
            <person name="Duchaussoy F."/>
            <person name="Gibon J."/>
            <person name="Kohler A."/>
            <person name="Lindquist E."/>
            <person name="Pereda V."/>
            <person name="Salamov A."/>
            <person name="Shapiro H.J."/>
            <person name="Wuyts J."/>
            <person name="Blaudez D."/>
            <person name="Buee M."/>
            <person name="Brokstein P."/>
            <person name="Canbaeck B."/>
            <person name="Cohen D."/>
            <person name="Courty P.E."/>
            <person name="Coutinho P.M."/>
            <person name="Delaruelle C."/>
            <person name="Detter J.C."/>
            <person name="Deveau A."/>
            <person name="DiFazio S."/>
            <person name="Duplessis S."/>
            <person name="Fraissinet-Tachet L."/>
            <person name="Lucic E."/>
            <person name="Frey-Klett P."/>
            <person name="Fourrey C."/>
            <person name="Feussner I."/>
            <person name="Gay G."/>
            <person name="Grimwood J."/>
            <person name="Hoegger P.J."/>
            <person name="Jain P."/>
            <person name="Kilaru S."/>
            <person name="Labbe J."/>
            <person name="Lin Y.C."/>
            <person name="Legue V."/>
            <person name="Le Tacon F."/>
            <person name="Marmeisse R."/>
            <person name="Melayah D."/>
            <person name="Montanini B."/>
            <person name="Muratet M."/>
            <person name="Nehls U."/>
            <person name="Niculita-Hirzel H."/>
            <person name="Oudot-Le Secq M.P."/>
            <person name="Peter M."/>
            <person name="Quesneville H."/>
            <person name="Rajashekar B."/>
            <person name="Reich M."/>
            <person name="Rouhier N."/>
            <person name="Schmutz J."/>
            <person name="Yin T."/>
            <person name="Chalot M."/>
            <person name="Henrissat B."/>
            <person name="Kuees U."/>
            <person name="Lucas S."/>
            <person name="Van de Peer Y."/>
            <person name="Podila G.K."/>
            <person name="Polle A."/>
            <person name="Pukkila P.J."/>
            <person name="Richardson P.M."/>
            <person name="Rouze P."/>
            <person name="Sanders I.R."/>
            <person name="Stajich J.E."/>
            <person name="Tunlid A."/>
            <person name="Tuskan G."/>
            <person name="Grigoriev I.V."/>
        </authorList>
    </citation>
    <scope>NUCLEOTIDE SEQUENCE [LARGE SCALE GENOMIC DNA]</scope>
    <source>
        <strain evidence="4">S238N-H82 / ATCC MYA-4686</strain>
    </source>
</reference>
<dbReference type="KEGG" id="lbc:LACBIDRAFT_239800"/>
<accession>B0DV13</accession>
<dbReference type="GO" id="GO:0022625">
    <property type="term" value="C:cytosolic large ribosomal subunit"/>
    <property type="evidence" value="ECO:0007669"/>
    <property type="project" value="TreeGrafter"/>
</dbReference>
<dbReference type="EMBL" id="DS547137">
    <property type="protein sequence ID" value="EDR01636.1"/>
    <property type="molecule type" value="Genomic_DNA"/>
</dbReference>
<evidence type="ECO:0000256" key="1">
    <source>
        <dbReference type="ARBA" id="ARBA00022980"/>
    </source>
</evidence>
<dbReference type="PANTHER" id="PTHR11127">
    <property type="entry name" value="60S RIBOSOMAL PROTEIN L14"/>
    <property type="match status" value="1"/>
</dbReference>
<proteinExistence type="predicted"/>
<evidence type="ECO:0000313" key="4">
    <source>
        <dbReference type="Proteomes" id="UP000001194"/>
    </source>
</evidence>
<keyword evidence="1" id="KW-0689">Ribosomal protein</keyword>
<dbReference type="InterPro" id="IPR039660">
    <property type="entry name" value="Ribosomal_eL14"/>
</dbReference>
<organism evidence="4">
    <name type="scientific">Laccaria bicolor (strain S238N-H82 / ATCC MYA-4686)</name>
    <name type="common">Bicoloured deceiver</name>
    <name type="synonym">Laccaria laccata var. bicolor</name>
    <dbReference type="NCBI Taxonomy" id="486041"/>
    <lineage>
        <taxon>Eukaryota</taxon>
        <taxon>Fungi</taxon>
        <taxon>Dikarya</taxon>
        <taxon>Basidiomycota</taxon>
        <taxon>Agaricomycotina</taxon>
        <taxon>Agaricomycetes</taxon>
        <taxon>Agaricomycetidae</taxon>
        <taxon>Agaricales</taxon>
        <taxon>Agaricineae</taxon>
        <taxon>Hydnangiaceae</taxon>
        <taxon>Laccaria</taxon>
    </lineage>
</organism>
<dbReference type="GO" id="GO:0042273">
    <property type="term" value="P:ribosomal large subunit biogenesis"/>
    <property type="evidence" value="ECO:0007669"/>
    <property type="project" value="TreeGrafter"/>
</dbReference>
<dbReference type="RefSeq" id="XP_001887712.1">
    <property type="nucleotide sequence ID" value="XM_001887677.1"/>
</dbReference>
<dbReference type="Proteomes" id="UP000001194">
    <property type="component" value="Unassembled WGS sequence"/>
</dbReference>
<dbReference type="AlphaFoldDB" id="B0DV13"/>
<dbReference type="Gene3D" id="2.30.30.30">
    <property type="match status" value="1"/>
</dbReference>
<dbReference type="InParanoid" id="B0DV13"/>
<keyword evidence="4" id="KW-1185">Reference proteome</keyword>
<dbReference type="HOGENOM" id="CLU_2892053_0_0_1"/>
<gene>
    <name evidence="3" type="ORF">LACBIDRAFT_239800</name>
</gene>
<evidence type="ECO:0000313" key="3">
    <source>
        <dbReference type="EMBL" id="EDR01636.1"/>
    </source>
</evidence>
<dbReference type="GO" id="GO:0003723">
    <property type="term" value="F:RNA binding"/>
    <property type="evidence" value="ECO:0007669"/>
    <property type="project" value="InterPro"/>
</dbReference>